<keyword evidence="2" id="KW-0547">Nucleotide-binding</keyword>
<comment type="pathway">
    <text evidence="2">Cofactor biosynthesis; biotin biosynthesis; biotin from 7,8-diaminononanoate: step 1/2.</text>
</comment>
<dbReference type="Proteomes" id="UP001589628">
    <property type="component" value="Unassembled WGS sequence"/>
</dbReference>
<comment type="cofactor">
    <cofactor evidence="2">
        <name>Mg(2+)</name>
        <dbReference type="ChEBI" id="CHEBI:18420"/>
    </cofactor>
</comment>
<dbReference type="PANTHER" id="PTHR43210">
    <property type="entry name" value="DETHIOBIOTIN SYNTHETASE"/>
    <property type="match status" value="1"/>
</dbReference>
<feature type="binding site" evidence="2">
    <location>
        <begin position="12"/>
        <end position="17"/>
    </location>
    <ligand>
        <name>ATP</name>
        <dbReference type="ChEBI" id="CHEBI:30616"/>
    </ligand>
</feature>
<name>A0ABV5ZBB7_9GAMM</name>
<comment type="function">
    <text evidence="2">Catalyzes a mechanistically unusual reaction, the ATP-dependent insertion of CO2 between the N7 and N8 nitrogen atoms of 7,8-diaminopelargonic acid (DAPA, also called 7,8-diammoniononanoate) to form a ureido ring.</text>
</comment>
<comment type="catalytic activity">
    <reaction evidence="2">
        <text>(7R,8S)-7,8-diammoniononanoate + CO2 + ATP = (4R,5S)-dethiobiotin + ADP + phosphate + 3 H(+)</text>
        <dbReference type="Rhea" id="RHEA:15805"/>
        <dbReference type="ChEBI" id="CHEBI:15378"/>
        <dbReference type="ChEBI" id="CHEBI:16526"/>
        <dbReference type="ChEBI" id="CHEBI:30616"/>
        <dbReference type="ChEBI" id="CHEBI:43474"/>
        <dbReference type="ChEBI" id="CHEBI:149469"/>
        <dbReference type="ChEBI" id="CHEBI:149473"/>
        <dbReference type="ChEBI" id="CHEBI:456216"/>
        <dbReference type="EC" id="6.3.3.3"/>
    </reaction>
</comment>
<feature type="active site" evidence="2">
    <location>
        <position position="37"/>
    </location>
</feature>
<keyword evidence="2" id="KW-0479">Metal-binding</keyword>
<keyword evidence="2 3" id="KW-0436">Ligase</keyword>
<feature type="binding site" evidence="2">
    <location>
        <position position="116"/>
    </location>
    <ligand>
        <name>Mg(2+)</name>
        <dbReference type="ChEBI" id="CHEBI:18420"/>
    </ligand>
</feature>
<reference evidence="3 4" key="1">
    <citation type="submission" date="2024-09" db="EMBL/GenBank/DDBJ databases">
        <authorList>
            <person name="Sun Q."/>
            <person name="Mori K."/>
        </authorList>
    </citation>
    <scope>NUCLEOTIDE SEQUENCE [LARGE SCALE GENOMIC DNA]</scope>
    <source>
        <strain evidence="3 4">ATCC 51285</strain>
    </source>
</reference>
<comment type="subcellular location">
    <subcellularLocation>
        <location evidence="2">Cytoplasm</location>
    </subcellularLocation>
</comment>
<dbReference type="CDD" id="cd03109">
    <property type="entry name" value="DTBS"/>
    <property type="match status" value="1"/>
</dbReference>
<keyword evidence="2" id="KW-0067">ATP-binding</keyword>
<feature type="binding site" evidence="2">
    <location>
        <begin position="116"/>
        <end position="119"/>
    </location>
    <ligand>
        <name>ATP</name>
        <dbReference type="ChEBI" id="CHEBI:30616"/>
    </ligand>
</feature>
<dbReference type="NCBIfam" id="TIGR00347">
    <property type="entry name" value="bioD"/>
    <property type="match status" value="1"/>
</dbReference>
<dbReference type="PIRSF" id="PIRSF006755">
    <property type="entry name" value="DTB_synth"/>
    <property type="match status" value="1"/>
</dbReference>
<dbReference type="InterPro" id="IPR027417">
    <property type="entry name" value="P-loop_NTPase"/>
</dbReference>
<evidence type="ECO:0000256" key="1">
    <source>
        <dbReference type="ARBA" id="ARBA00022756"/>
    </source>
</evidence>
<accession>A0ABV5ZBB7</accession>
<feature type="binding site" evidence="2">
    <location>
        <position position="54"/>
    </location>
    <ligand>
        <name>Mg(2+)</name>
        <dbReference type="ChEBI" id="CHEBI:18420"/>
    </ligand>
</feature>
<dbReference type="PANTHER" id="PTHR43210:SF5">
    <property type="entry name" value="DETHIOBIOTIN SYNTHETASE"/>
    <property type="match status" value="1"/>
</dbReference>
<comment type="caution">
    <text evidence="2">Lacks conserved residue(s) required for the propagation of feature annotation.</text>
</comment>
<evidence type="ECO:0000256" key="2">
    <source>
        <dbReference type="HAMAP-Rule" id="MF_00336"/>
    </source>
</evidence>
<keyword evidence="2" id="KW-0963">Cytoplasm</keyword>
<dbReference type="SUPFAM" id="SSF52540">
    <property type="entry name" value="P-loop containing nucleoside triphosphate hydrolases"/>
    <property type="match status" value="1"/>
</dbReference>
<dbReference type="Pfam" id="PF13500">
    <property type="entry name" value="AAA_26"/>
    <property type="match status" value="1"/>
</dbReference>
<comment type="caution">
    <text evidence="3">The sequence shown here is derived from an EMBL/GenBank/DDBJ whole genome shotgun (WGS) entry which is preliminary data.</text>
</comment>
<dbReference type="EMBL" id="JBHLZN010000002">
    <property type="protein sequence ID" value="MFB9886562.1"/>
    <property type="molecule type" value="Genomic_DNA"/>
</dbReference>
<evidence type="ECO:0000313" key="4">
    <source>
        <dbReference type="Proteomes" id="UP001589628"/>
    </source>
</evidence>
<comment type="similarity">
    <text evidence="2">Belongs to the dethiobiotin synthetase family.</text>
</comment>
<feature type="binding site" evidence="2">
    <location>
        <position position="16"/>
    </location>
    <ligand>
        <name>Mg(2+)</name>
        <dbReference type="ChEBI" id="CHEBI:18420"/>
    </ligand>
</feature>
<protein>
    <recommendedName>
        <fullName evidence="2">ATP-dependent dethiobiotin synthetase BioD</fullName>
        <ecNumber evidence="2">6.3.3.3</ecNumber>
    </recommendedName>
    <alternativeName>
        <fullName evidence="2">DTB synthetase</fullName>
        <shortName evidence="2">DTBS</shortName>
    </alternativeName>
    <alternativeName>
        <fullName evidence="2">Dethiobiotin synthase</fullName>
    </alternativeName>
</protein>
<comment type="subunit">
    <text evidence="2">Homodimer.</text>
</comment>
<dbReference type="GO" id="GO:0004141">
    <property type="term" value="F:dethiobiotin synthase activity"/>
    <property type="evidence" value="ECO:0007669"/>
    <property type="project" value="UniProtKB-EC"/>
</dbReference>
<dbReference type="Gene3D" id="3.40.50.300">
    <property type="entry name" value="P-loop containing nucleotide triphosphate hydrolases"/>
    <property type="match status" value="1"/>
</dbReference>
<keyword evidence="1 2" id="KW-0093">Biotin biosynthesis</keyword>
<dbReference type="EC" id="6.3.3.3" evidence="2"/>
<proteinExistence type="inferred from homology"/>
<organism evidence="3 4">
    <name type="scientific">Balneatrix alpica</name>
    <dbReference type="NCBI Taxonomy" id="75684"/>
    <lineage>
        <taxon>Bacteria</taxon>
        <taxon>Pseudomonadati</taxon>
        <taxon>Pseudomonadota</taxon>
        <taxon>Gammaproteobacteria</taxon>
        <taxon>Oceanospirillales</taxon>
        <taxon>Balneatrichaceae</taxon>
        <taxon>Balneatrix</taxon>
    </lineage>
</organism>
<dbReference type="RefSeq" id="WP_027311991.1">
    <property type="nucleotide sequence ID" value="NZ_JAUESS010000003.1"/>
</dbReference>
<dbReference type="HAMAP" id="MF_00336">
    <property type="entry name" value="BioD"/>
    <property type="match status" value="1"/>
</dbReference>
<keyword evidence="4" id="KW-1185">Reference proteome</keyword>
<sequence>MSCVFITGTDTDAGKTLVGAAMLYQARQQGLSTLGIKPISAGCERTPAGLRNSDALALQAQSAPACAYSIHNPLAYEPPIAPHIAAREVGEELSLQRLNQSLAASLAQPAQFTLIEGAGGWLLPLNDQETLAQWVEQQRWPVVLVVGLKLGCLNHALLTVQAITQAGLPILGWVGSRVDPQMSRAEQNIQSLQAMIEAPCLGVVPHLDNPSASEAAKYIDINPLLWRNRG</sequence>
<feature type="binding site" evidence="2">
    <location>
        <begin position="176"/>
        <end position="177"/>
    </location>
    <ligand>
        <name>ATP</name>
        <dbReference type="ChEBI" id="CHEBI:30616"/>
    </ligand>
</feature>
<keyword evidence="2" id="KW-0460">Magnesium</keyword>
<gene>
    <name evidence="2 3" type="primary">bioD</name>
    <name evidence="3" type="ORF">ACFFLH_09080</name>
</gene>
<dbReference type="InterPro" id="IPR004472">
    <property type="entry name" value="DTB_synth_BioD"/>
</dbReference>
<evidence type="ECO:0000313" key="3">
    <source>
        <dbReference type="EMBL" id="MFB9886562.1"/>
    </source>
</evidence>
<feature type="binding site" evidence="2">
    <location>
        <position position="54"/>
    </location>
    <ligand>
        <name>ATP</name>
        <dbReference type="ChEBI" id="CHEBI:30616"/>
    </ligand>
</feature>
<feature type="binding site" evidence="2">
    <location>
        <begin position="205"/>
        <end position="207"/>
    </location>
    <ligand>
        <name>ATP</name>
        <dbReference type="ChEBI" id="CHEBI:30616"/>
    </ligand>
</feature>